<dbReference type="InterPro" id="IPR011701">
    <property type="entry name" value="MFS"/>
</dbReference>
<dbReference type="Gene3D" id="1.20.1720.10">
    <property type="entry name" value="Multidrug resistance protein D"/>
    <property type="match status" value="2"/>
</dbReference>
<organism evidence="7 8">
    <name type="scientific">Amycolatopsis silviterrae</name>
    <dbReference type="NCBI Taxonomy" id="1656914"/>
    <lineage>
        <taxon>Bacteria</taxon>
        <taxon>Bacillati</taxon>
        <taxon>Actinomycetota</taxon>
        <taxon>Actinomycetes</taxon>
        <taxon>Pseudonocardiales</taxon>
        <taxon>Pseudonocardiaceae</taxon>
        <taxon>Amycolatopsis</taxon>
    </lineage>
</organism>
<protein>
    <submittedName>
        <fullName evidence="7">MFS transporter</fullName>
    </submittedName>
</protein>
<evidence type="ECO:0000256" key="2">
    <source>
        <dbReference type="ARBA" id="ARBA00022692"/>
    </source>
</evidence>
<evidence type="ECO:0000256" key="5">
    <source>
        <dbReference type="SAM" id="Phobius"/>
    </source>
</evidence>
<dbReference type="PANTHER" id="PTHR42718:SF39">
    <property type="entry name" value="ACTINORHODIN TRANSPORTER-RELATED"/>
    <property type="match status" value="1"/>
</dbReference>
<comment type="caution">
    <text evidence="7">The sequence shown here is derived from an EMBL/GenBank/DDBJ whole genome shotgun (WGS) entry which is preliminary data.</text>
</comment>
<comment type="subcellular location">
    <subcellularLocation>
        <location evidence="1">Cell membrane</location>
        <topology evidence="1">Multi-pass membrane protein</topology>
    </subcellularLocation>
</comment>
<feature type="transmembrane region" description="Helical" evidence="5">
    <location>
        <begin position="21"/>
        <end position="45"/>
    </location>
</feature>
<dbReference type="Proteomes" id="UP001597483">
    <property type="component" value="Unassembled WGS sequence"/>
</dbReference>
<accession>A0ABW5H3Q7</accession>
<feature type="transmembrane region" description="Helical" evidence="5">
    <location>
        <begin position="121"/>
        <end position="139"/>
    </location>
</feature>
<keyword evidence="8" id="KW-1185">Reference proteome</keyword>
<feature type="transmembrane region" description="Helical" evidence="5">
    <location>
        <begin position="282"/>
        <end position="303"/>
    </location>
</feature>
<evidence type="ECO:0000256" key="3">
    <source>
        <dbReference type="ARBA" id="ARBA00022989"/>
    </source>
</evidence>
<evidence type="ECO:0000256" key="4">
    <source>
        <dbReference type="ARBA" id="ARBA00023136"/>
    </source>
</evidence>
<feature type="transmembrane region" description="Helical" evidence="5">
    <location>
        <begin position="378"/>
        <end position="403"/>
    </location>
</feature>
<feature type="domain" description="Major facilitator superfamily (MFS) profile" evidence="6">
    <location>
        <begin position="23"/>
        <end position="483"/>
    </location>
</feature>
<dbReference type="PANTHER" id="PTHR42718">
    <property type="entry name" value="MAJOR FACILITATOR SUPERFAMILY MULTIDRUG TRANSPORTER MFSC"/>
    <property type="match status" value="1"/>
</dbReference>
<dbReference type="InterPro" id="IPR020846">
    <property type="entry name" value="MFS_dom"/>
</dbReference>
<keyword evidence="2 5" id="KW-0812">Transmembrane</keyword>
<sequence length="484" mass="49750">MSTSSDRAAAPVDSAVSTRPVLALATVLVAAVLVLADASIVNVAIPVLREDLGASFGQSQLIIAVYQICYAALLITGGRLGDLFGRRRLFVLGLTGFVLTSVACGLAPTPVFLIVARALQGATAALMFPQTLSVIQVAVPRERRPAAIAAFGITSAAATILGPLLSGAIIQLDLLGSSWRPSFLINLPIGAIGLLMAARYLPESRSEQAKKLDFGGVVLITAALAAAIVGLIEGKDQQWPAWAIGLIVASVPLFALFHWRCRAVQARTQSALVPPALWKDRGFVTGLIVYVLAYSCVLSFFLYQSITLQYGVGYTALQTGLTSTAYAVGTIAGYQIAVRVQKKVAGRTICFAGSALWTVGTAGILATVALTGDRLSGWYLLPALVVAGFGAGFMIGPLLGTILSGVHSSDAGAASGLLTTGQQVGGAVGIAVAGAVFLGALGTPGEDGALHHYSGAFTAALILMTAVLAVNTVLVRLLPSAKKP</sequence>
<feature type="transmembrane region" description="Helical" evidence="5">
    <location>
        <begin position="315"/>
        <end position="337"/>
    </location>
</feature>
<feature type="transmembrane region" description="Helical" evidence="5">
    <location>
        <begin position="349"/>
        <end position="372"/>
    </location>
</feature>
<dbReference type="CDD" id="cd17321">
    <property type="entry name" value="MFS_MMR_MDR_like"/>
    <property type="match status" value="1"/>
</dbReference>
<evidence type="ECO:0000259" key="6">
    <source>
        <dbReference type="PROSITE" id="PS50850"/>
    </source>
</evidence>
<evidence type="ECO:0000313" key="7">
    <source>
        <dbReference type="EMBL" id="MFD2467432.1"/>
    </source>
</evidence>
<dbReference type="RefSeq" id="WP_378302151.1">
    <property type="nucleotide sequence ID" value="NZ_JBHUKS010000005.1"/>
</dbReference>
<proteinExistence type="predicted"/>
<evidence type="ECO:0000256" key="1">
    <source>
        <dbReference type="ARBA" id="ARBA00004651"/>
    </source>
</evidence>
<feature type="transmembrane region" description="Helical" evidence="5">
    <location>
        <begin position="455"/>
        <end position="478"/>
    </location>
</feature>
<reference evidence="8" key="1">
    <citation type="journal article" date="2019" name="Int. J. Syst. Evol. Microbiol.">
        <title>The Global Catalogue of Microorganisms (GCM) 10K type strain sequencing project: providing services to taxonomists for standard genome sequencing and annotation.</title>
        <authorList>
            <consortium name="The Broad Institute Genomics Platform"/>
            <consortium name="The Broad Institute Genome Sequencing Center for Infectious Disease"/>
            <person name="Wu L."/>
            <person name="Ma J."/>
        </authorList>
    </citation>
    <scope>NUCLEOTIDE SEQUENCE [LARGE SCALE GENOMIC DNA]</scope>
    <source>
        <strain evidence="8">CGMCC 4.7641</strain>
    </source>
</reference>
<feature type="transmembrane region" description="Helical" evidence="5">
    <location>
        <begin position="424"/>
        <end position="443"/>
    </location>
</feature>
<dbReference type="InterPro" id="IPR036259">
    <property type="entry name" value="MFS_trans_sf"/>
</dbReference>
<feature type="transmembrane region" description="Helical" evidence="5">
    <location>
        <begin position="146"/>
        <end position="170"/>
    </location>
</feature>
<dbReference type="EMBL" id="JBHUKS010000005">
    <property type="protein sequence ID" value="MFD2467432.1"/>
    <property type="molecule type" value="Genomic_DNA"/>
</dbReference>
<dbReference type="PROSITE" id="PS50850">
    <property type="entry name" value="MFS"/>
    <property type="match status" value="1"/>
</dbReference>
<keyword evidence="3 5" id="KW-1133">Transmembrane helix</keyword>
<feature type="transmembrane region" description="Helical" evidence="5">
    <location>
        <begin position="89"/>
        <end position="115"/>
    </location>
</feature>
<feature type="transmembrane region" description="Helical" evidence="5">
    <location>
        <begin position="239"/>
        <end position="261"/>
    </location>
</feature>
<feature type="transmembrane region" description="Helical" evidence="5">
    <location>
        <begin position="214"/>
        <end position="233"/>
    </location>
</feature>
<dbReference type="Pfam" id="PF07690">
    <property type="entry name" value="MFS_1"/>
    <property type="match status" value="1"/>
</dbReference>
<gene>
    <name evidence="7" type="ORF">ACFSVL_08520</name>
</gene>
<name>A0ABW5H3Q7_9PSEU</name>
<keyword evidence="4 5" id="KW-0472">Membrane</keyword>
<feature type="transmembrane region" description="Helical" evidence="5">
    <location>
        <begin position="57"/>
        <end position="77"/>
    </location>
</feature>
<feature type="transmembrane region" description="Helical" evidence="5">
    <location>
        <begin position="182"/>
        <end position="202"/>
    </location>
</feature>
<dbReference type="SUPFAM" id="SSF103473">
    <property type="entry name" value="MFS general substrate transporter"/>
    <property type="match status" value="1"/>
</dbReference>
<evidence type="ECO:0000313" key="8">
    <source>
        <dbReference type="Proteomes" id="UP001597483"/>
    </source>
</evidence>